<keyword evidence="2" id="KW-1185">Reference proteome</keyword>
<feature type="domain" description="Bet v I/Major latex protein" evidence="1">
    <location>
        <begin position="2"/>
        <end position="147"/>
    </location>
</feature>
<reference evidence="2" key="1">
    <citation type="journal article" date="2014" name="Nat. Genet.">
        <title>The genome of the stress-tolerant wild tomato species Solanum pennellii.</title>
        <authorList>
            <person name="Bolger A."/>
            <person name="Scossa F."/>
            <person name="Bolger M.E."/>
            <person name="Lanz C."/>
            <person name="Maumus F."/>
            <person name="Tohge T."/>
            <person name="Quesneville H."/>
            <person name="Alseekh S."/>
            <person name="Sorensen I."/>
            <person name="Lichtenstein G."/>
            <person name="Fich E.A."/>
            <person name="Conte M."/>
            <person name="Keller H."/>
            <person name="Schneeberger K."/>
            <person name="Schwacke R."/>
            <person name="Ofner I."/>
            <person name="Vrebalov J."/>
            <person name="Xu Y."/>
            <person name="Osorio S."/>
            <person name="Aflitos S.A."/>
            <person name="Schijlen E."/>
            <person name="Jimenez-Gomez J.M."/>
            <person name="Ryngajllo M."/>
            <person name="Kimura S."/>
            <person name="Kumar R."/>
            <person name="Koenig D."/>
            <person name="Headland L.R."/>
            <person name="Maloof J.N."/>
            <person name="Sinha N."/>
            <person name="van Ham R.C."/>
            <person name="Lankhorst R.K."/>
            <person name="Mao L."/>
            <person name="Vogel A."/>
            <person name="Arsova B."/>
            <person name="Panstruga R."/>
            <person name="Fei Z."/>
            <person name="Rose J.K."/>
            <person name="Zamir D."/>
            <person name="Carrari F."/>
            <person name="Giovannoni J.J."/>
            <person name="Weigel D."/>
            <person name="Usadel B."/>
            <person name="Fernie A.R."/>
        </authorList>
    </citation>
    <scope>NUCLEOTIDE SEQUENCE [LARGE SCALE GENOMIC DNA]</scope>
    <source>
        <strain evidence="2">cv. LA0716</strain>
    </source>
</reference>
<dbReference type="RefSeq" id="XP_015073418.1">
    <property type="nucleotide sequence ID" value="XM_015217932.1"/>
</dbReference>
<dbReference type="InterPro" id="IPR000916">
    <property type="entry name" value="Bet_v_I/MLP"/>
</dbReference>
<dbReference type="SMART" id="SM01037">
    <property type="entry name" value="Bet_v_1"/>
    <property type="match status" value="1"/>
</dbReference>
<dbReference type="Gene3D" id="3.30.530.20">
    <property type="match status" value="1"/>
</dbReference>
<evidence type="ECO:0000259" key="1">
    <source>
        <dbReference type="SMART" id="SM01037"/>
    </source>
</evidence>
<dbReference type="SUPFAM" id="SSF55961">
    <property type="entry name" value="Bet v1-like"/>
    <property type="match status" value="1"/>
</dbReference>
<dbReference type="GeneID" id="107017702"/>
<dbReference type="Proteomes" id="UP000694930">
    <property type="component" value="Chromosome 4"/>
</dbReference>
<dbReference type="PANTHER" id="PTHR31907">
    <property type="entry name" value="MLP-LIKE PROTEIN 423"/>
    <property type="match status" value="1"/>
</dbReference>
<dbReference type="InterPro" id="IPR051761">
    <property type="entry name" value="MLP-like_ligand-binding"/>
</dbReference>
<name>A0ABM1GMV0_SOLPN</name>
<gene>
    <name evidence="3" type="primary">LOC107017702</name>
</gene>
<evidence type="ECO:0000313" key="2">
    <source>
        <dbReference type="Proteomes" id="UP000694930"/>
    </source>
</evidence>
<sequence>MGLKGKLIASMEMKCGEGSFFDIFHINTNQVPNISPKNIVHFGIHEGESVKTGSIVSWKYNEAGQEMYMKHLIEAADPQQKLIKWKVIEGDLLKLYKYCNFTTSCDGQWTTWTIDYEKKTEDTPEPLLHLGVILAMTKDIESHLLKK</sequence>
<reference evidence="3" key="2">
    <citation type="submission" date="2025-08" db="UniProtKB">
        <authorList>
            <consortium name="RefSeq"/>
        </authorList>
    </citation>
    <scope>IDENTIFICATION</scope>
</reference>
<proteinExistence type="predicted"/>
<dbReference type="InterPro" id="IPR023393">
    <property type="entry name" value="START-like_dom_sf"/>
</dbReference>
<protein>
    <submittedName>
        <fullName evidence="3">Kirola-like</fullName>
    </submittedName>
</protein>
<dbReference type="Pfam" id="PF00407">
    <property type="entry name" value="Bet_v_1"/>
    <property type="match status" value="1"/>
</dbReference>
<evidence type="ECO:0000313" key="3">
    <source>
        <dbReference type="RefSeq" id="XP_015073418.1"/>
    </source>
</evidence>
<accession>A0ABM1GMV0</accession>
<organism evidence="2 3">
    <name type="scientific">Solanum pennellii</name>
    <name type="common">Tomato</name>
    <name type="synonym">Lycopersicon pennellii</name>
    <dbReference type="NCBI Taxonomy" id="28526"/>
    <lineage>
        <taxon>Eukaryota</taxon>
        <taxon>Viridiplantae</taxon>
        <taxon>Streptophyta</taxon>
        <taxon>Embryophyta</taxon>
        <taxon>Tracheophyta</taxon>
        <taxon>Spermatophyta</taxon>
        <taxon>Magnoliopsida</taxon>
        <taxon>eudicotyledons</taxon>
        <taxon>Gunneridae</taxon>
        <taxon>Pentapetalae</taxon>
        <taxon>asterids</taxon>
        <taxon>lamiids</taxon>
        <taxon>Solanales</taxon>
        <taxon>Solanaceae</taxon>
        <taxon>Solanoideae</taxon>
        <taxon>Solaneae</taxon>
        <taxon>Solanum</taxon>
        <taxon>Solanum subgen. Lycopersicon</taxon>
    </lineage>
</organism>